<dbReference type="RefSeq" id="WP_092726984.1">
    <property type="nucleotide sequence ID" value="NZ_FNNO01000023.1"/>
</dbReference>
<dbReference type="Proteomes" id="UP000198711">
    <property type="component" value="Unassembled WGS sequence"/>
</dbReference>
<feature type="domain" description="Outer membrane protein beta-barrel" evidence="2">
    <location>
        <begin position="19"/>
        <end position="176"/>
    </location>
</feature>
<comment type="caution">
    <text evidence="3">The sequence shown here is derived from an EMBL/GenBank/DDBJ whole genome shotgun (WGS) entry which is preliminary data.</text>
</comment>
<dbReference type="EMBL" id="FNNO01000023">
    <property type="protein sequence ID" value="SDX65337.1"/>
    <property type="molecule type" value="Genomic_DNA"/>
</dbReference>
<sequence>MKRIFLVAATFFLFTAGAFAQGGFRLGVKAGTNLTKITGQSFNDGFDLSYHVGAFAEIDFNKKWGIQPEVLWSQTTTKRTNFDNLYPTIVNSATSKDEKIKLDYMAIPILLRYNVGKMLTLNAGPQFGILINQDKNFLQNGQSAFKNGDFSMVAGAQLNFNFLRIYGRYNIGLKNLNDVGNQDKWTNQQIQMGIGLRF</sequence>
<evidence type="ECO:0000313" key="4">
    <source>
        <dbReference type="Proteomes" id="UP000198711"/>
    </source>
</evidence>
<keyword evidence="4" id="KW-1185">Reference proteome</keyword>
<proteinExistence type="predicted"/>
<evidence type="ECO:0000313" key="3">
    <source>
        <dbReference type="EMBL" id="SDX65337.1"/>
    </source>
</evidence>
<evidence type="ECO:0000259" key="2">
    <source>
        <dbReference type="Pfam" id="PF13568"/>
    </source>
</evidence>
<accession>A0A8X8LG96</accession>
<dbReference type="Pfam" id="PF13568">
    <property type="entry name" value="OMP_b-brl_2"/>
    <property type="match status" value="1"/>
</dbReference>
<gene>
    <name evidence="3" type="ORF">SAMN05444410_12322</name>
</gene>
<feature type="signal peptide" evidence="1">
    <location>
        <begin position="1"/>
        <end position="20"/>
    </location>
</feature>
<keyword evidence="1" id="KW-0732">Signal</keyword>
<dbReference type="AlphaFoldDB" id="A0A8X8LG96"/>
<dbReference type="SUPFAM" id="SSF56925">
    <property type="entry name" value="OMPA-like"/>
    <property type="match status" value="1"/>
</dbReference>
<evidence type="ECO:0000256" key="1">
    <source>
        <dbReference type="SAM" id="SignalP"/>
    </source>
</evidence>
<dbReference type="InterPro" id="IPR025665">
    <property type="entry name" value="Beta-barrel_OMP_2"/>
</dbReference>
<reference evidence="3 4" key="1">
    <citation type="submission" date="2016-10" db="EMBL/GenBank/DDBJ databases">
        <authorList>
            <person name="Varghese N."/>
            <person name="Submissions S."/>
        </authorList>
    </citation>
    <scope>NUCLEOTIDE SEQUENCE [LARGE SCALE GENOMIC DNA]</scope>
    <source>
        <strain evidence="3 4">DSM 25353</strain>
    </source>
</reference>
<feature type="chain" id="PRO_5036478631" evidence="1">
    <location>
        <begin position="21"/>
        <end position="198"/>
    </location>
</feature>
<protein>
    <submittedName>
        <fullName evidence="3">Outer membrane protein beta-barrel domain-containing protein</fullName>
    </submittedName>
</protein>
<dbReference type="InterPro" id="IPR011250">
    <property type="entry name" value="OMP/PagP_B-barrel"/>
</dbReference>
<name>A0A8X8LG96_9BACT</name>
<organism evidence="3 4">
    <name type="scientific">Hydrobacter penzbergensis</name>
    <dbReference type="NCBI Taxonomy" id="1235997"/>
    <lineage>
        <taxon>Bacteria</taxon>
        <taxon>Pseudomonadati</taxon>
        <taxon>Bacteroidota</taxon>
        <taxon>Chitinophagia</taxon>
        <taxon>Chitinophagales</taxon>
        <taxon>Chitinophagaceae</taxon>
        <taxon>Hydrobacter</taxon>
    </lineage>
</organism>